<dbReference type="AlphaFoldDB" id="A0A9P6X9Z0"/>
<dbReference type="EMBL" id="JAANQT010000729">
    <property type="protein sequence ID" value="KAG1308803.1"/>
    <property type="molecule type" value="Genomic_DNA"/>
</dbReference>
<keyword evidence="3" id="KW-1185">Reference proteome</keyword>
<evidence type="ECO:0000313" key="3">
    <source>
        <dbReference type="Proteomes" id="UP000716291"/>
    </source>
</evidence>
<gene>
    <name evidence="2" type="ORF">G6F64_005775</name>
</gene>
<protein>
    <submittedName>
        <fullName evidence="2">Uncharacterized protein</fullName>
    </submittedName>
</protein>
<organism evidence="2 3">
    <name type="scientific">Rhizopus oryzae</name>
    <name type="common">Mucormycosis agent</name>
    <name type="synonym">Rhizopus arrhizus var. delemar</name>
    <dbReference type="NCBI Taxonomy" id="64495"/>
    <lineage>
        <taxon>Eukaryota</taxon>
        <taxon>Fungi</taxon>
        <taxon>Fungi incertae sedis</taxon>
        <taxon>Mucoromycota</taxon>
        <taxon>Mucoromycotina</taxon>
        <taxon>Mucoromycetes</taxon>
        <taxon>Mucorales</taxon>
        <taxon>Mucorineae</taxon>
        <taxon>Rhizopodaceae</taxon>
        <taxon>Rhizopus</taxon>
    </lineage>
</organism>
<reference evidence="2" key="1">
    <citation type="journal article" date="2020" name="Microb. Genom.">
        <title>Genetic diversity of clinical and environmental Mucorales isolates obtained from an investigation of mucormycosis cases among solid organ transplant recipients.</title>
        <authorList>
            <person name="Nguyen M.H."/>
            <person name="Kaul D."/>
            <person name="Muto C."/>
            <person name="Cheng S.J."/>
            <person name="Richter R.A."/>
            <person name="Bruno V.M."/>
            <person name="Liu G."/>
            <person name="Beyhan S."/>
            <person name="Sundermann A.J."/>
            <person name="Mounaud S."/>
            <person name="Pasculle A.W."/>
            <person name="Nierman W.C."/>
            <person name="Driscoll E."/>
            <person name="Cumbie R."/>
            <person name="Clancy C.J."/>
            <person name="Dupont C.L."/>
        </authorList>
    </citation>
    <scope>NUCLEOTIDE SEQUENCE</scope>
    <source>
        <strain evidence="2">GL11</strain>
    </source>
</reference>
<feature type="region of interest" description="Disordered" evidence="1">
    <location>
        <begin position="1"/>
        <end position="22"/>
    </location>
</feature>
<evidence type="ECO:0000313" key="2">
    <source>
        <dbReference type="EMBL" id="KAG1308803.1"/>
    </source>
</evidence>
<evidence type="ECO:0000256" key="1">
    <source>
        <dbReference type="SAM" id="MobiDB-lite"/>
    </source>
</evidence>
<dbReference type="OrthoDB" id="10350925at2759"/>
<accession>A0A9P6X9Z0</accession>
<dbReference type="Proteomes" id="UP000716291">
    <property type="component" value="Unassembled WGS sequence"/>
</dbReference>
<comment type="caution">
    <text evidence="2">The sequence shown here is derived from an EMBL/GenBank/DDBJ whole genome shotgun (WGS) entry which is preliminary data.</text>
</comment>
<proteinExistence type="predicted"/>
<sequence>MNKSQRGHPSPRESFTSSSTDTSKFNSGFLTAASLSSVDHDLSSSSAVHFLNETHDFDIIDSLNYDDVDETVLGKESQSDIHTK</sequence>
<name>A0A9P6X9Z0_RHIOR</name>